<dbReference type="PROSITE" id="PS51186">
    <property type="entry name" value="GNAT"/>
    <property type="match status" value="1"/>
</dbReference>
<dbReference type="GO" id="GO:0016747">
    <property type="term" value="F:acyltransferase activity, transferring groups other than amino-acyl groups"/>
    <property type="evidence" value="ECO:0007669"/>
    <property type="project" value="InterPro"/>
</dbReference>
<dbReference type="EMBL" id="MAAF01000111">
    <property type="protein sequence ID" value="OUR75198.1"/>
    <property type="molecule type" value="Genomic_DNA"/>
</dbReference>
<evidence type="ECO:0000313" key="3">
    <source>
        <dbReference type="Proteomes" id="UP000243053"/>
    </source>
</evidence>
<accession>A0A1Y5DXD8</accession>
<dbReference type="InterPro" id="IPR016181">
    <property type="entry name" value="Acyl_CoA_acyltransferase"/>
</dbReference>
<sequence>MNIRVAELIDLDHIVSVHFSAFPDFFLTSLGGQFLKQYYRIYIKYSHIAFVAEENGVIEGFVVGSNDSIKFYQDLKKEALHFLLPLLVNFINIQLLSKIIKRIFSVLFKKKVNSSLKTYDELNELTSIGVNPTVQSKGLGYELLAKYEQHCVTNNIEGITLTTDAINNDKVLKFYKRSGYLVDQTFVQDKNRKMYSLVKYFKN</sequence>
<dbReference type="Proteomes" id="UP000243053">
    <property type="component" value="Unassembled WGS sequence"/>
</dbReference>
<feature type="domain" description="N-acetyltransferase" evidence="1">
    <location>
        <begin position="1"/>
        <end position="202"/>
    </location>
</feature>
<dbReference type="Gene3D" id="3.40.630.30">
    <property type="match status" value="1"/>
</dbReference>
<dbReference type="Pfam" id="PF00583">
    <property type="entry name" value="Acetyltransf_1"/>
    <property type="match status" value="1"/>
</dbReference>
<evidence type="ECO:0000259" key="1">
    <source>
        <dbReference type="PROSITE" id="PS51186"/>
    </source>
</evidence>
<comment type="caution">
    <text evidence="2">The sequence shown here is derived from an EMBL/GenBank/DDBJ whole genome shotgun (WGS) entry which is preliminary data.</text>
</comment>
<evidence type="ECO:0000313" key="2">
    <source>
        <dbReference type="EMBL" id="OUR75198.1"/>
    </source>
</evidence>
<dbReference type="InterPro" id="IPR000182">
    <property type="entry name" value="GNAT_dom"/>
</dbReference>
<organism evidence="2 3">
    <name type="scientific">Colwellia psychrerythraea</name>
    <name type="common">Vibrio psychroerythus</name>
    <dbReference type="NCBI Taxonomy" id="28229"/>
    <lineage>
        <taxon>Bacteria</taxon>
        <taxon>Pseudomonadati</taxon>
        <taxon>Pseudomonadota</taxon>
        <taxon>Gammaproteobacteria</taxon>
        <taxon>Alteromonadales</taxon>
        <taxon>Colwelliaceae</taxon>
        <taxon>Colwellia</taxon>
    </lineage>
</organism>
<gene>
    <name evidence="2" type="ORF">A9Q75_18005</name>
</gene>
<name>A0A1Y5DXD8_COLPS</name>
<dbReference type="CDD" id="cd04301">
    <property type="entry name" value="NAT_SF"/>
    <property type="match status" value="1"/>
</dbReference>
<proteinExistence type="predicted"/>
<protein>
    <recommendedName>
        <fullName evidence="1">N-acetyltransferase domain-containing protein</fullName>
    </recommendedName>
</protein>
<dbReference type="AlphaFoldDB" id="A0A1Y5DXD8"/>
<reference evidence="3" key="1">
    <citation type="journal article" date="2017" name="Proc. Natl. Acad. Sci. U.S.A.">
        <title>Simulation of Deepwater Horizon oil plume reveals substrate specialization within a complex community of hydrocarbon degraders.</title>
        <authorList>
            <person name="Hu P."/>
            <person name="Dubinsky E.A."/>
            <person name="Probst A.J."/>
            <person name="Wang J."/>
            <person name="Sieber C.M.K."/>
            <person name="Tom L.M."/>
            <person name="Gardinali P."/>
            <person name="Banfield J.F."/>
            <person name="Atlas R.M."/>
            <person name="Andersen G.L."/>
        </authorList>
    </citation>
    <scope>NUCLEOTIDE SEQUENCE [LARGE SCALE GENOMIC DNA]</scope>
</reference>
<dbReference type="SUPFAM" id="SSF55729">
    <property type="entry name" value="Acyl-CoA N-acyltransferases (Nat)"/>
    <property type="match status" value="1"/>
</dbReference>